<name>A0ABM5MU48_RICTP</name>
<dbReference type="Pfam" id="PF10878">
    <property type="entry name" value="DUF2672"/>
    <property type="match status" value="1"/>
</dbReference>
<keyword evidence="3" id="KW-1185">Reference proteome</keyword>
<dbReference type="Proteomes" id="UP000007581">
    <property type="component" value="Chromosome"/>
</dbReference>
<sequence>MSLTQILLSLFVVILVIKPHDLFLIIKKFKTIKAFVIRSFFINTIDESLETEQINFYLKRIINLEGYYYGNYDLTTIKEKYYTLIVNNAFIEKESVHDIIEKH</sequence>
<keyword evidence="1" id="KW-0812">Transmembrane</keyword>
<proteinExistence type="predicted"/>
<evidence type="ECO:0000313" key="3">
    <source>
        <dbReference type="Proteomes" id="UP000007581"/>
    </source>
</evidence>
<keyword evidence="1" id="KW-0472">Membrane</keyword>
<dbReference type="EMBL" id="CP003397">
    <property type="protein sequence ID" value="AFE53934.1"/>
    <property type="molecule type" value="Genomic_DNA"/>
</dbReference>
<keyword evidence="1" id="KW-1133">Transmembrane helix</keyword>
<protein>
    <submittedName>
        <fullName evidence="2">Uncharacterized protein</fullName>
    </submittedName>
</protein>
<evidence type="ECO:0000313" key="2">
    <source>
        <dbReference type="EMBL" id="AFE53934.1"/>
    </source>
</evidence>
<gene>
    <name evidence="2" type="ORF">RTTH1527_00335</name>
</gene>
<organism evidence="2 3">
    <name type="scientific">Rickettsia typhi str. TH1527</name>
    <dbReference type="NCBI Taxonomy" id="1003201"/>
    <lineage>
        <taxon>Bacteria</taxon>
        <taxon>Pseudomonadati</taxon>
        <taxon>Pseudomonadota</taxon>
        <taxon>Alphaproteobacteria</taxon>
        <taxon>Rickettsiales</taxon>
        <taxon>Rickettsiaceae</taxon>
        <taxon>Rickettsieae</taxon>
        <taxon>Rickettsia</taxon>
        <taxon>typhus group</taxon>
    </lineage>
</organism>
<dbReference type="RefSeq" id="WP_011190544.1">
    <property type="nucleotide sequence ID" value="NC_017066.1"/>
</dbReference>
<feature type="transmembrane region" description="Helical" evidence="1">
    <location>
        <begin position="6"/>
        <end position="26"/>
    </location>
</feature>
<reference evidence="2" key="1">
    <citation type="submission" date="2012-03" db="EMBL/GenBank/DDBJ databases">
        <authorList>
            <person name="Johnson S.L."/>
            <person name="Sims D."/>
            <person name="Han S."/>
            <person name="Bruce D.C."/>
            <person name="Dasch G.A."/>
        </authorList>
    </citation>
    <scope>NUCLEOTIDE SEQUENCE [LARGE SCALE GENOMIC DNA]</scope>
    <source>
        <strain evidence="2">TH1527</strain>
    </source>
</reference>
<dbReference type="InterPro" id="IPR022718">
    <property type="entry name" value="DUF2672"/>
</dbReference>
<evidence type="ECO:0000256" key="1">
    <source>
        <dbReference type="SAM" id="Phobius"/>
    </source>
</evidence>
<accession>A0ABM5MU48</accession>